<dbReference type="OrthoDB" id="3174977at2"/>
<dbReference type="InterPro" id="IPR012338">
    <property type="entry name" value="Beta-lactam/transpept-like"/>
</dbReference>
<reference evidence="4 5" key="1">
    <citation type="submission" date="2018-04" db="EMBL/GenBank/DDBJ databases">
        <title>Novel actinobacteria from marine sediment.</title>
        <authorList>
            <person name="Ng Z.Y."/>
            <person name="Tan G.Y.A."/>
        </authorList>
    </citation>
    <scope>NUCLEOTIDE SEQUENCE [LARGE SCALE GENOMIC DNA]</scope>
    <source>
        <strain evidence="4 5">TPS81</strain>
    </source>
</reference>
<comment type="caution">
    <text evidence="4">The sequence shown here is derived from an EMBL/GenBank/DDBJ whole genome shotgun (WGS) entry which is preliminary data.</text>
</comment>
<keyword evidence="1" id="KW-1133">Transmembrane helix</keyword>
<feature type="transmembrane region" description="Helical" evidence="1">
    <location>
        <begin position="434"/>
        <end position="458"/>
    </location>
</feature>
<dbReference type="PANTHER" id="PTHR46825:SF9">
    <property type="entry name" value="BETA-LACTAMASE-RELATED DOMAIN-CONTAINING PROTEIN"/>
    <property type="match status" value="1"/>
</dbReference>
<evidence type="ECO:0000259" key="3">
    <source>
        <dbReference type="Pfam" id="PF00144"/>
    </source>
</evidence>
<dbReference type="AlphaFoldDB" id="A0A368T7X6"/>
<keyword evidence="2" id="KW-0732">Signal</keyword>
<dbReference type="SUPFAM" id="SSF56601">
    <property type="entry name" value="beta-lactamase/transpeptidase-like"/>
    <property type="match status" value="1"/>
</dbReference>
<feature type="chain" id="PRO_5016605000" evidence="2">
    <location>
        <begin position="40"/>
        <end position="506"/>
    </location>
</feature>
<protein>
    <submittedName>
        <fullName evidence="4">Serine hydrolase</fullName>
    </submittedName>
</protein>
<feature type="transmembrane region" description="Helical" evidence="1">
    <location>
        <begin position="470"/>
        <end position="492"/>
    </location>
</feature>
<dbReference type="EMBL" id="QEIN01000051">
    <property type="protein sequence ID" value="RCV59928.1"/>
    <property type="molecule type" value="Genomic_DNA"/>
</dbReference>
<dbReference type="InterPro" id="IPR050491">
    <property type="entry name" value="AmpC-like"/>
</dbReference>
<feature type="transmembrane region" description="Helical" evidence="1">
    <location>
        <begin position="392"/>
        <end position="413"/>
    </location>
</feature>
<feature type="signal peptide" evidence="2">
    <location>
        <begin position="1"/>
        <end position="39"/>
    </location>
</feature>
<evidence type="ECO:0000313" key="5">
    <source>
        <dbReference type="Proteomes" id="UP000253318"/>
    </source>
</evidence>
<dbReference type="Proteomes" id="UP000253318">
    <property type="component" value="Unassembled WGS sequence"/>
</dbReference>
<gene>
    <name evidence="4" type="ORF">DEF24_08435</name>
</gene>
<feature type="domain" description="Beta-lactamase-related" evidence="3">
    <location>
        <begin position="52"/>
        <end position="370"/>
    </location>
</feature>
<dbReference type="GO" id="GO:0016787">
    <property type="term" value="F:hydrolase activity"/>
    <property type="evidence" value="ECO:0007669"/>
    <property type="project" value="UniProtKB-KW"/>
</dbReference>
<proteinExistence type="predicted"/>
<dbReference type="Gene3D" id="3.40.710.10">
    <property type="entry name" value="DD-peptidase/beta-lactamase superfamily"/>
    <property type="match status" value="1"/>
</dbReference>
<sequence>MPFRGDPRACARWPAGTRLSGAVLAAAFLLAAAAPPAHARTGERQADLPAAVDAAVAEYRAATGLPGAAVAVTHGTEAVHLAGYGSTPSGAAVTERTPMAVASVSKSFTALAVLQLVDEGRVDLDAPVRDHLPEFEMADPRAADITVRQLLDQTSGMSDTTFGAFSRPQPASLREAVAGMRSAGLAAAPGERWEYHNPNFQVAARLVEVVSGASFSDYLDAHVFDPLGMADSSTNDTDQDLPPSAYGHVTLLGRPVAAPEPPAFGNGSGGVVSSARDMAAWLIAQHGGGRGADGTRILSADAVRESHTPSPGADSYGLGWQVGATPSGAALVHHGGDLFTSTAYQALLPESGHGVAVMANTGMAAGDASAIAEAVIAVIEGRETPPPGQSPLVVGADAVLLGLAVAAVPLAGLGVRRSVRWGARRVDAPSHGTVLRLLPLAVPVVLFAGIHRVVGFLYRGRDVAWIQVAYLYPAFLLLLGLAALGCTAVAVARAAALVRARRAAAR</sequence>
<dbReference type="Pfam" id="PF00144">
    <property type="entry name" value="Beta-lactamase"/>
    <property type="match status" value="1"/>
</dbReference>
<keyword evidence="1" id="KW-0472">Membrane</keyword>
<evidence type="ECO:0000256" key="1">
    <source>
        <dbReference type="SAM" id="Phobius"/>
    </source>
</evidence>
<evidence type="ECO:0000256" key="2">
    <source>
        <dbReference type="SAM" id="SignalP"/>
    </source>
</evidence>
<organism evidence="4 5">
    <name type="scientific">Marinitenerispora sediminis</name>
    <dbReference type="NCBI Taxonomy" id="1931232"/>
    <lineage>
        <taxon>Bacteria</taxon>
        <taxon>Bacillati</taxon>
        <taxon>Actinomycetota</taxon>
        <taxon>Actinomycetes</taxon>
        <taxon>Streptosporangiales</taxon>
        <taxon>Nocardiopsidaceae</taxon>
        <taxon>Marinitenerispora</taxon>
    </lineage>
</organism>
<keyword evidence="4" id="KW-0378">Hydrolase</keyword>
<evidence type="ECO:0000313" key="4">
    <source>
        <dbReference type="EMBL" id="RCV59928.1"/>
    </source>
</evidence>
<keyword evidence="1" id="KW-0812">Transmembrane</keyword>
<dbReference type="PANTHER" id="PTHR46825">
    <property type="entry name" value="D-ALANYL-D-ALANINE-CARBOXYPEPTIDASE/ENDOPEPTIDASE AMPH"/>
    <property type="match status" value="1"/>
</dbReference>
<name>A0A368T7X6_9ACTN</name>
<keyword evidence="5" id="KW-1185">Reference proteome</keyword>
<accession>A0A368T7X6</accession>
<dbReference type="InterPro" id="IPR001466">
    <property type="entry name" value="Beta-lactam-related"/>
</dbReference>